<dbReference type="InterPro" id="IPR036291">
    <property type="entry name" value="NAD(P)-bd_dom_sf"/>
</dbReference>
<dbReference type="PANTHER" id="PTHR43439:SF2">
    <property type="entry name" value="ENZYME, PUTATIVE (JCVI)-RELATED"/>
    <property type="match status" value="1"/>
</dbReference>
<dbReference type="InterPro" id="IPR009081">
    <property type="entry name" value="PP-bd_ACP"/>
</dbReference>
<dbReference type="Proteomes" id="UP000184300">
    <property type="component" value="Unassembled WGS sequence"/>
</dbReference>
<reference evidence="5" key="1">
    <citation type="journal article" date="2017" name="Genome Biol.">
        <title>Comparative genomics reveals high biological diversity and specific adaptations in the industrially and medically important fungal genus Aspergillus.</title>
        <authorList>
            <person name="de Vries R.P."/>
            <person name="Riley R."/>
            <person name="Wiebenga A."/>
            <person name="Aguilar-Osorio G."/>
            <person name="Amillis S."/>
            <person name="Uchima C.A."/>
            <person name="Anderluh G."/>
            <person name="Asadollahi M."/>
            <person name="Askin M."/>
            <person name="Barry K."/>
            <person name="Battaglia E."/>
            <person name="Bayram O."/>
            <person name="Benocci T."/>
            <person name="Braus-Stromeyer S.A."/>
            <person name="Caldana C."/>
            <person name="Canovas D."/>
            <person name="Cerqueira G.C."/>
            <person name="Chen F."/>
            <person name="Chen W."/>
            <person name="Choi C."/>
            <person name="Clum A."/>
            <person name="Dos Santos R.A."/>
            <person name="Damasio A.R."/>
            <person name="Diallinas G."/>
            <person name="Emri T."/>
            <person name="Fekete E."/>
            <person name="Flipphi M."/>
            <person name="Freyberg S."/>
            <person name="Gallo A."/>
            <person name="Gournas C."/>
            <person name="Habgood R."/>
            <person name="Hainaut M."/>
            <person name="Harispe M.L."/>
            <person name="Henrissat B."/>
            <person name="Hilden K.S."/>
            <person name="Hope R."/>
            <person name="Hossain A."/>
            <person name="Karabika E."/>
            <person name="Karaffa L."/>
            <person name="Karanyi Z."/>
            <person name="Krasevec N."/>
            <person name="Kuo A."/>
            <person name="Kusch H."/>
            <person name="LaButti K."/>
            <person name="Lagendijk E.L."/>
            <person name="Lapidus A."/>
            <person name="Levasseur A."/>
            <person name="Lindquist E."/>
            <person name="Lipzen A."/>
            <person name="Logrieco A.F."/>
            <person name="MacCabe A."/>
            <person name="Maekelae M.R."/>
            <person name="Malavazi I."/>
            <person name="Melin P."/>
            <person name="Meyer V."/>
            <person name="Mielnichuk N."/>
            <person name="Miskei M."/>
            <person name="Molnar A.P."/>
            <person name="Mule G."/>
            <person name="Ngan C.Y."/>
            <person name="Orejas M."/>
            <person name="Orosz E."/>
            <person name="Ouedraogo J.P."/>
            <person name="Overkamp K.M."/>
            <person name="Park H.-S."/>
            <person name="Perrone G."/>
            <person name="Piumi F."/>
            <person name="Punt P.J."/>
            <person name="Ram A.F."/>
            <person name="Ramon A."/>
            <person name="Rauscher S."/>
            <person name="Record E."/>
            <person name="Riano-Pachon D.M."/>
            <person name="Robert V."/>
            <person name="Roehrig J."/>
            <person name="Ruller R."/>
            <person name="Salamov A."/>
            <person name="Salih N.S."/>
            <person name="Samson R.A."/>
            <person name="Sandor E."/>
            <person name="Sanguinetti M."/>
            <person name="Schuetze T."/>
            <person name="Sepcic K."/>
            <person name="Shelest E."/>
            <person name="Sherlock G."/>
            <person name="Sophianopoulou V."/>
            <person name="Squina F.M."/>
            <person name="Sun H."/>
            <person name="Susca A."/>
            <person name="Todd R.B."/>
            <person name="Tsang A."/>
            <person name="Unkles S.E."/>
            <person name="van de Wiele N."/>
            <person name="van Rossen-Uffink D."/>
            <person name="Oliveira J.V."/>
            <person name="Vesth T.C."/>
            <person name="Visser J."/>
            <person name="Yu J.-H."/>
            <person name="Zhou M."/>
            <person name="Andersen M.R."/>
            <person name="Archer D.B."/>
            <person name="Baker S.E."/>
            <person name="Benoit I."/>
            <person name="Brakhage A.A."/>
            <person name="Braus G.H."/>
            <person name="Fischer R."/>
            <person name="Frisvad J.C."/>
            <person name="Goldman G.H."/>
            <person name="Houbraken J."/>
            <person name="Oakley B."/>
            <person name="Pocsi I."/>
            <person name="Scazzocchio C."/>
            <person name="Seiboth B."/>
            <person name="vanKuyk P.A."/>
            <person name="Wortman J."/>
            <person name="Dyer P.S."/>
            <person name="Grigoriev I.V."/>
        </authorList>
    </citation>
    <scope>NUCLEOTIDE SEQUENCE [LARGE SCALE GENOMIC DNA]</scope>
    <source>
        <strain evidence="5">CBS 516.65</strain>
    </source>
</reference>
<feature type="domain" description="Carrier" evidence="3">
    <location>
        <begin position="547"/>
        <end position="630"/>
    </location>
</feature>
<dbReference type="Pfam" id="PF00550">
    <property type="entry name" value="PP-binding"/>
    <property type="match status" value="1"/>
</dbReference>
<dbReference type="Pfam" id="PF23562">
    <property type="entry name" value="AMP-binding_C_3"/>
    <property type="match status" value="1"/>
</dbReference>
<evidence type="ECO:0000259" key="3">
    <source>
        <dbReference type="PROSITE" id="PS50075"/>
    </source>
</evidence>
<protein>
    <recommendedName>
        <fullName evidence="3">Carrier domain-containing protein</fullName>
    </recommendedName>
</protein>
<dbReference type="SUPFAM" id="SSF51735">
    <property type="entry name" value="NAD(P)-binding Rossmann-fold domains"/>
    <property type="match status" value="1"/>
</dbReference>
<dbReference type="InterPro" id="IPR006162">
    <property type="entry name" value="Ppantetheine_attach_site"/>
</dbReference>
<dbReference type="STRING" id="1160497.A0A1L9V976"/>
<dbReference type="PROSITE" id="PS50075">
    <property type="entry name" value="CARRIER"/>
    <property type="match status" value="1"/>
</dbReference>
<dbReference type="EMBL" id="KV878910">
    <property type="protein sequence ID" value="OJJ80470.1"/>
    <property type="molecule type" value="Genomic_DNA"/>
</dbReference>
<dbReference type="SUPFAM" id="SSF47336">
    <property type="entry name" value="ACP-like"/>
    <property type="match status" value="1"/>
</dbReference>
<keyword evidence="5" id="KW-1185">Reference proteome</keyword>
<dbReference type="OrthoDB" id="429813at2759"/>
<dbReference type="Gene3D" id="1.10.1200.10">
    <property type="entry name" value="ACP-like"/>
    <property type="match status" value="1"/>
</dbReference>
<keyword evidence="2" id="KW-0597">Phosphoprotein</keyword>
<evidence type="ECO:0000313" key="5">
    <source>
        <dbReference type="Proteomes" id="UP000184300"/>
    </source>
</evidence>
<dbReference type="InterPro" id="IPR042099">
    <property type="entry name" value="ANL_N_sf"/>
</dbReference>
<dbReference type="RefSeq" id="XP_022397168.1">
    <property type="nucleotide sequence ID" value="XM_022547501.1"/>
</dbReference>
<dbReference type="InterPro" id="IPR000873">
    <property type="entry name" value="AMP-dep_synth/lig_dom"/>
</dbReference>
<dbReference type="InterPro" id="IPR051414">
    <property type="entry name" value="Adenylate-forming_Reductase"/>
</dbReference>
<dbReference type="Pfam" id="PF07993">
    <property type="entry name" value="NAD_binding_4"/>
    <property type="match status" value="1"/>
</dbReference>
<dbReference type="SUPFAM" id="SSF56801">
    <property type="entry name" value="Acetyl-CoA synthetase-like"/>
    <property type="match status" value="1"/>
</dbReference>
<dbReference type="PROSITE" id="PS00455">
    <property type="entry name" value="AMP_BINDING"/>
    <property type="match status" value="1"/>
</dbReference>
<dbReference type="InterPro" id="IPR020845">
    <property type="entry name" value="AMP-binding_CS"/>
</dbReference>
<dbReference type="Gene3D" id="3.40.50.720">
    <property type="entry name" value="NAD(P)-binding Rossmann-like Domain"/>
    <property type="match status" value="1"/>
</dbReference>
<dbReference type="Gene3D" id="3.40.50.12780">
    <property type="entry name" value="N-terminal domain of ligase-like"/>
    <property type="match status" value="1"/>
</dbReference>
<sequence length="1045" mass="116754">MGSSGLRKQLLCQILDETADRKPDQLFCIHPISSNISQGWRRVTMADLAGAVNYTAWWIERTIGRGNPSEPLAYMGARDLRYATFAFACMKTGHSVLFPSPRNSETAFLHVLNATKSSKFFFSADQRKVVEEIQQANKNLQSWEVPGLWEMFDKKVDCYPSVKQYADVEDEAPIIIHSSGTTGFPKPVYLTNGFWSVMDNNSELPIPEGRKGSPVSTVKPGGLLFMMAPFFHLMGLVCFVESICHNTPFVLSPEKPMTVELLARIIDETHPVTSLLTPSVIEDIGSSSKGMDLLRRFEVIFFGGAPLSPKIGDILCQDVMLQTILGTSEAGFVASLAPADMNDWAWFEWNPYVGINMQYAVDGAYELVLRRTETRDYNAIFHTYPELKEYRTKDLFVPHPTKAGLWRYQGRFDDVIVLSNGEKFNPIEMEQVIEGHPLVSKALIVGQGRFQSALLVEPNWHKWAETQAEGLLIDKIWSSVQEANIIAPGHGQVLKTKIGVASKDKPFKKTPKGSTQRRLVINDYTEEIDAIYDRPDEEYIDEVPQDATLEDITKYVQQAVSRLLSVEQVPEKSDIFSMGLDSLQTLQLSKILQGAIRFLRPEDALLSIPTQKLYSYPSVDQLSNYVYSLVNDGSAGTDLDAEDDSARSERIAALIEKYTKDLPENQASKFNRDRKHVAILTGSTGSLGNYILSELTFDPTVSKIYCLNRSEDAEARQVRSFKEKGLAIPSDFSSRVEFLQARFGAEKFGLSGSKYKELTESVDTIIHNAWKVNFNHKVEAFEDTHIKGVRRLVDFSLESTHSAHIHFISSVSTVGGWTWKHGPSVPEFPLEDPDVALRQGYGESKFVSERICAIASAHSGVPTSLYRVGQIAGVTTEKGVWNKQEWLPSIVATSKTLKKIPKDLGSMPVDWIPVDSLARIIVDVTRSRRETDIASRTAAYNLVNPSSSSWSLLIPPAQARYAVEPVEFGQWLATLEAFTNPTETDFQDKPALKILDFYRGLHGGHGEGLGAPLQTAQTQAASETMRTLSPVNAALMENWLKQWNF</sequence>
<proteinExistence type="predicted"/>
<dbReference type="GeneID" id="34463762"/>
<dbReference type="PROSITE" id="PS00012">
    <property type="entry name" value="PHOSPHOPANTETHEINE"/>
    <property type="match status" value="1"/>
</dbReference>
<dbReference type="PANTHER" id="PTHR43439">
    <property type="entry name" value="PHENYLACETATE-COENZYME A LIGASE"/>
    <property type="match status" value="1"/>
</dbReference>
<dbReference type="VEuPathDB" id="FungiDB:ASPGLDRAFT_51297"/>
<dbReference type="InterPro" id="IPR036736">
    <property type="entry name" value="ACP-like_sf"/>
</dbReference>
<gene>
    <name evidence="4" type="ORF">ASPGLDRAFT_51297</name>
</gene>
<evidence type="ECO:0000256" key="1">
    <source>
        <dbReference type="ARBA" id="ARBA00022450"/>
    </source>
</evidence>
<dbReference type="Pfam" id="PF00501">
    <property type="entry name" value="AMP-binding"/>
    <property type="match status" value="1"/>
</dbReference>
<evidence type="ECO:0000256" key="2">
    <source>
        <dbReference type="ARBA" id="ARBA00022553"/>
    </source>
</evidence>
<organism evidence="4 5">
    <name type="scientific">Aspergillus glaucus CBS 516.65</name>
    <dbReference type="NCBI Taxonomy" id="1160497"/>
    <lineage>
        <taxon>Eukaryota</taxon>
        <taxon>Fungi</taxon>
        <taxon>Dikarya</taxon>
        <taxon>Ascomycota</taxon>
        <taxon>Pezizomycotina</taxon>
        <taxon>Eurotiomycetes</taxon>
        <taxon>Eurotiomycetidae</taxon>
        <taxon>Eurotiales</taxon>
        <taxon>Aspergillaceae</taxon>
        <taxon>Aspergillus</taxon>
        <taxon>Aspergillus subgen. Aspergillus</taxon>
    </lineage>
</organism>
<keyword evidence="1" id="KW-0596">Phosphopantetheine</keyword>
<dbReference type="AlphaFoldDB" id="A0A1L9V976"/>
<name>A0A1L9V976_ASPGL</name>
<evidence type="ECO:0000313" key="4">
    <source>
        <dbReference type="EMBL" id="OJJ80470.1"/>
    </source>
</evidence>
<dbReference type="InterPro" id="IPR013120">
    <property type="entry name" value="FAR_NAD-bd"/>
</dbReference>
<accession>A0A1L9V976</accession>